<gene>
    <name evidence="6" type="ORF">BN2614_LOCUS9</name>
</gene>
<dbReference type="PANTHER" id="PTHR11431:SF47">
    <property type="entry name" value="FERRITIN LIGHT CHAIN"/>
    <property type="match status" value="1"/>
</dbReference>
<comment type="caution">
    <text evidence="6">The sequence shown here is derived from an EMBL/GenBank/DDBJ whole genome shotgun (WGS) entry which is preliminary data.</text>
</comment>
<dbReference type="GO" id="GO:0044754">
    <property type="term" value="C:autolysosome"/>
    <property type="evidence" value="ECO:0007669"/>
    <property type="project" value="UniProtKB-SubCell"/>
</dbReference>
<dbReference type="EMBL" id="CYRY02024722">
    <property type="protein sequence ID" value="VCW98193.1"/>
    <property type="molecule type" value="Genomic_DNA"/>
</dbReference>
<dbReference type="GO" id="GO:0006879">
    <property type="term" value="P:intracellular iron ion homeostasis"/>
    <property type="evidence" value="ECO:0007669"/>
    <property type="project" value="InterPro"/>
</dbReference>
<evidence type="ECO:0000256" key="2">
    <source>
        <dbReference type="ARBA" id="ARBA00044942"/>
    </source>
</evidence>
<comment type="function">
    <text evidence="3">Stores iron in a soluble, non-toxic, readily available form. Important for iron homeostasis. Iron is taken up in the ferrous form and deposited as ferric hydroxides after oxidation. Also plays a role in delivery of iron to cells. Mediates iron uptake in capsule cells of the developing kidney. Delivery to lysosomes by the cargo receptor NCOA4 for autophagic degradation and release or iron.</text>
</comment>
<comment type="subcellular location">
    <subcellularLocation>
        <location evidence="2">Autolysosome</location>
    </subcellularLocation>
</comment>
<evidence type="ECO:0000313" key="7">
    <source>
        <dbReference type="Proteomes" id="UP000269945"/>
    </source>
</evidence>
<accession>A0A9X9LWQ2</accession>
<dbReference type="Proteomes" id="UP000269945">
    <property type="component" value="Unassembled WGS sequence"/>
</dbReference>
<dbReference type="PANTHER" id="PTHR11431">
    <property type="entry name" value="FERRITIN"/>
    <property type="match status" value="1"/>
</dbReference>
<feature type="binding site" evidence="5">
    <location>
        <position position="90"/>
    </location>
    <ligand>
        <name>Fe cation</name>
        <dbReference type="ChEBI" id="CHEBI:24875"/>
        <label>1</label>
    </ligand>
</feature>
<evidence type="ECO:0000256" key="4">
    <source>
        <dbReference type="ARBA" id="ARBA00047045"/>
    </source>
</evidence>
<evidence type="ECO:0000256" key="3">
    <source>
        <dbReference type="ARBA" id="ARBA00045578"/>
    </source>
</evidence>
<keyword evidence="7" id="KW-1185">Reference proteome</keyword>
<dbReference type="GO" id="GO:0008199">
    <property type="term" value="F:ferric iron binding"/>
    <property type="evidence" value="ECO:0007669"/>
    <property type="project" value="InterPro"/>
</dbReference>
<name>A0A9X9LWQ2_GULGU</name>
<keyword evidence="5" id="KW-0479">Metal-binding</keyword>
<dbReference type="GO" id="GO:0006826">
    <property type="term" value="P:iron ion transport"/>
    <property type="evidence" value="ECO:0007669"/>
    <property type="project" value="InterPro"/>
</dbReference>
<evidence type="ECO:0000313" key="6">
    <source>
        <dbReference type="EMBL" id="VCW98193.1"/>
    </source>
</evidence>
<dbReference type="AlphaFoldDB" id="A0A9X9LWQ2"/>
<dbReference type="GO" id="GO:0008198">
    <property type="term" value="F:ferrous iron binding"/>
    <property type="evidence" value="ECO:0007669"/>
    <property type="project" value="TreeGrafter"/>
</dbReference>
<comment type="subunit">
    <text evidence="4">Oligomer of 24 subunits. There are two types of subunits: L (light) chain and H (heavy) chain. The major chain can be light or heavy, depending on the species and tissue type. The functional molecule forms a roughly spherical shell with a diameter of 12 nm and contains a central cavity into which the insoluble mineral iron core is deposited. Interacts with NCOA4.</text>
</comment>
<evidence type="ECO:0000256" key="5">
    <source>
        <dbReference type="PIRSR" id="PIRSR601519-1"/>
    </source>
</evidence>
<protein>
    <recommendedName>
        <fullName evidence="1">Ferritin light chain</fullName>
    </recommendedName>
</protein>
<organism evidence="6 7">
    <name type="scientific">Gulo gulo</name>
    <name type="common">Wolverine</name>
    <name type="synonym">Gluton</name>
    <dbReference type="NCBI Taxonomy" id="48420"/>
    <lineage>
        <taxon>Eukaryota</taxon>
        <taxon>Metazoa</taxon>
        <taxon>Chordata</taxon>
        <taxon>Craniata</taxon>
        <taxon>Vertebrata</taxon>
        <taxon>Euteleostomi</taxon>
        <taxon>Mammalia</taxon>
        <taxon>Eutheria</taxon>
        <taxon>Laurasiatheria</taxon>
        <taxon>Carnivora</taxon>
        <taxon>Caniformia</taxon>
        <taxon>Musteloidea</taxon>
        <taxon>Mustelidae</taxon>
        <taxon>Guloninae</taxon>
        <taxon>Gulo</taxon>
    </lineage>
</organism>
<dbReference type="InterPro" id="IPR001519">
    <property type="entry name" value="Ferritin"/>
</dbReference>
<reference evidence="6 7" key="1">
    <citation type="submission" date="2018-10" db="EMBL/GenBank/DDBJ databases">
        <authorList>
            <person name="Ekblom R."/>
            <person name="Jareborg N."/>
        </authorList>
    </citation>
    <scope>NUCLEOTIDE SEQUENCE [LARGE SCALE GENOMIC DNA]</scope>
    <source>
        <tissue evidence="6">Muscle</tissue>
    </source>
</reference>
<dbReference type="Gene3D" id="1.20.1260.10">
    <property type="match status" value="1"/>
</dbReference>
<dbReference type="InterPro" id="IPR012347">
    <property type="entry name" value="Ferritin-like"/>
</dbReference>
<evidence type="ECO:0000256" key="1">
    <source>
        <dbReference type="ARBA" id="ARBA00040044"/>
    </source>
</evidence>
<sequence length="99" mass="11366">MVLHQPPWSVHLGASYTYLPLGFRFHCEAVALEGVHRFPHSLAEKHVCAEYVVKMRNQCSSYVIFYDLQKPSQDEWGETQDTTKATVGPEEKLKQALLF</sequence>
<proteinExistence type="predicted"/>
<dbReference type="SUPFAM" id="SSF47240">
    <property type="entry name" value="Ferritin-like"/>
    <property type="match status" value="1"/>
</dbReference>
<dbReference type="InterPro" id="IPR009078">
    <property type="entry name" value="Ferritin-like_SF"/>
</dbReference>
<keyword evidence="5" id="KW-0408">Iron</keyword>